<evidence type="ECO:0000313" key="2">
    <source>
        <dbReference type="Proteomes" id="UP000075526"/>
    </source>
</evidence>
<proteinExistence type="predicted"/>
<protein>
    <recommendedName>
        <fullName evidence="3">Burkholderia phage Bcep781 gp09</fullName>
    </recommendedName>
</protein>
<accession>A0A149RPG8</accession>
<dbReference type="EMBL" id="LHZF01000160">
    <property type="protein sequence ID" value="KXV16157.1"/>
    <property type="molecule type" value="Genomic_DNA"/>
</dbReference>
<dbReference type="PATRIC" id="fig|178901.13.peg.2111"/>
<reference evidence="1 2" key="1">
    <citation type="submission" date="2015-06" db="EMBL/GenBank/DDBJ databases">
        <title>Improved classification and identification of acetic acid bacteria using matrix-assisted laser desorption/ionization time-of-flight mass spectrometry; Gluconobacter nephelii and Gluconobacter uchimurae are later heterotypic synonyms of Gluconobacter japonicus and Gluconobacter oxydans, respectively.</title>
        <authorList>
            <person name="Li L."/>
            <person name="Cleenwerck I."/>
            <person name="De Vuyst L."/>
            <person name="Vandamme P."/>
        </authorList>
    </citation>
    <scope>NUCLEOTIDE SEQUENCE [LARGE SCALE GENOMIC DNA]</scope>
    <source>
        <strain evidence="1 2">LMG 1552</strain>
    </source>
</reference>
<organism evidence="1 2">
    <name type="scientific">Acetobacter malorum</name>
    <dbReference type="NCBI Taxonomy" id="178901"/>
    <lineage>
        <taxon>Bacteria</taxon>
        <taxon>Pseudomonadati</taxon>
        <taxon>Pseudomonadota</taxon>
        <taxon>Alphaproteobacteria</taxon>
        <taxon>Acetobacterales</taxon>
        <taxon>Acetobacteraceae</taxon>
        <taxon>Acetobacter</taxon>
    </lineage>
</organism>
<comment type="caution">
    <text evidence="1">The sequence shown here is derived from an EMBL/GenBank/DDBJ whole genome shotgun (WGS) entry which is preliminary data.</text>
</comment>
<sequence length="106" mass="11072">MATPSTVTIGCKLPNGLVLSLGETRHELAGTRASAVIGGYGLTPIPAEFWAAWSRKYAEFPLLKNGLIFAQSTLDKATGQAREQAALRTGVEPLNPATPAPGITPV</sequence>
<evidence type="ECO:0000313" key="1">
    <source>
        <dbReference type="EMBL" id="KXV16157.1"/>
    </source>
</evidence>
<evidence type="ECO:0008006" key="3">
    <source>
        <dbReference type="Google" id="ProtNLM"/>
    </source>
</evidence>
<gene>
    <name evidence="1" type="ORF">AD933_07185</name>
</gene>
<dbReference type="Proteomes" id="UP000075526">
    <property type="component" value="Unassembled WGS sequence"/>
</dbReference>
<dbReference type="AlphaFoldDB" id="A0A149RPG8"/>
<dbReference type="RefSeq" id="WP_061508112.1">
    <property type="nucleotide sequence ID" value="NZ_LHZF01000160.1"/>
</dbReference>
<name>A0A149RPG8_9PROT</name>